<comment type="caution">
    <text evidence="1">The sequence shown here is derived from an EMBL/GenBank/DDBJ whole genome shotgun (WGS) entry which is preliminary data.</text>
</comment>
<evidence type="ECO:0000313" key="1">
    <source>
        <dbReference type="EMBL" id="KAK2588303.1"/>
    </source>
</evidence>
<dbReference type="AlphaFoldDB" id="A0AAD9VVA5"/>
<keyword evidence="2" id="KW-1185">Reference proteome</keyword>
<dbReference type="Proteomes" id="UP001258017">
    <property type="component" value="Unassembled WGS sequence"/>
</dbReference>
<accession>A0AAD9VVA5</accession>
<protein>
    <submittedName>
        <fullName evidence="1">Uncharacterized protein</fullName>
    </submittedName>
</protein>
<reference evidence="1" key="1">
    <citation type="submission" date="2021-08" db="EMBL/GenBank/DDBJ databases">
        <authorList>
            <person name="Misof B."/>
            <person name="Oliver O."/>
            <person name="Podsiadlowski L."/>
            <person name="Donath A."/>
            <person name="Peters R."/>
            <person name="Mayer C."/>
            <person name="Rust J."/>
            <person name="Gunkel S."/>
            <person name="Lesny P."/>
            <person name="Martin S."/>
            <person name="Oeyen J.P."/>
            <person name="Petersen M."/>
            <person name="Panagiotis P."/>
            <person name="Wilbrandt J."/>
            <person name="Tanja T."/>
        </authorList>
    </citation>
    <scope>NUCLEOTIDE SEQUENCE</scope>
    <source>
        <strain evidence="1">GBR_01_08_01A</strain>
        <tissue evidence="1">Thorax + abdomen</tissue>
    </source>
</reference>
<evidence type="ECO:0000313" key="2">
    <source>
        <dbReference type="Proteomes" id="UP001258017"/>
    </source>
</evidence>
<proteinExistence type="predicted"/>
<sequence length="81" mass="9285">MGAGSAPRILFLRLTSKGLSNFSRSSSLRTTNNIRALFFSEQKSRAIVLWPDLSRQISMATTQRFILDRSEFLTHYQVTPY</sequence>
<gene>
    <name evidence="1" type="ORF">KPH14_004321</name>
</gene>
<dbReference type="EMBL" id="JAIFRP010000006">
    <property type="protein sequence ID" value="KAK2588303.1"/>
    <property type="molecule type" value="Genomic_DNA"/>
</dbReference>
<reference evidence="1" key="2">
    <citation type="journal article" date="2023" name="Commun. Biol.">
        <title>Intrasexual cuticular hydrocarbon dimorphism in a wasp sheds light on hydrocarbon biosynthesis genes in Hymenoptera.</title>
        <authorList>
            <person name="Moris V.C."/>
            <person name="Podsiadlowski L."/>
            <person name="Martin S."/>
            <person name="Oeyen J.P."/>
            <person name="Donath A."/>
            <person name="Petersen M."/>
            <person name="Wilbrandt J."/>
            <person name="Misof B."/>
            <person name="Liedtke D."/>
            <person name="Thamm M."/>
            <person name="Scheiner R."/>
            <person name="Schmitt T."/>
            <person name="Niehuis O."/>
        </authorList>
    </citation>
    <scope>NUCLEOTIDE SEQUENCE</scope>
    <source>
        <strain evidence="1">GBR_01_08_01A</strain>
    </source>
</reference>
<name>A0AAD9VVA5_9HYME</name>
<organism evidence="1 2">
    <name type="scientific">Odynerus spinipes</name>
    <dbReference type="NCBI Taxonomy" id="1348599"/>
    <lineage>
        <taxon>Eukaryota</taxon>
        <taxon>Metazoa</taxon>
        <taxon>Ecdysozoa</taxon>
        <taxon>Arthropoda</taxon>
        <taxon>Hexapoda</taxon>
        <taxon>Insecta</taxon>
        <taxon>Pterygota</taxon>
        <taxon>Neoptera</taxon>
        <taxon>Endopterygota</taxon>
        <taxon>Hymenoptera</taxon>
        <taxon>Apocrita</taxon>
        <taxon>Aculeata</taxon>
        <taxon>Vespoidea</taxon>
        <taxon>Vespidae</taxon>
        <taxon>Eumeninae</taxon>
        <taxon>Odynerus</taxon>
    </lineage>
</organism>